<dbReference type="SUPFAM" id="SSF52540">
    <property type="entry name" value="P-loop containing nucleoside triphosphate hydrolases"/>
    <property type="match status" value="1"/>
</dbReference>
<feature type="site" description="Interaction with substrate tRNA" evidence="10">
    <location>
        <position position="133"/>
    </location>
</feature>
<evidence type="ECO:0000313" key="14">
    <source>
        <dbReference type="EMBL" id="PIP32049.1"/>
    </source>
</evidence>
<feature type="site" description="Interaction with substrate tRNA" evidence="10">
    <location>
        <position position="110"/>
    </location>
</feature>
<gene>
    <name evidence="10 14" type="primary">miaA</name>
    <name evidence="14" type="ORF">COX24_00310</name>
</gene>
<evidence type="ECO:0000256" key="2">
    <source>
        <dbReference type="ARBA" id="ARBA00003213"/>
    </source>
</evidence>
<evidence type="ECO:0000256" key="6">
    <source>
        <dbReference type="ARBA" id="ARBA00022741"/>
    </source>
</evidence>
<keyword evidence="6 10" id="KW-0547">Nucleotide-binding</keyword>
<dbReference type="GO" id="GO:0052381">
    <property type="term" value="F:tRNA dimethylallyltransferase activity"/>
    <property type="evidence" value="ECO:0007669"/>
    <property type="project" value="UniProtKB-UniRule"/>
</dbReference>
<sequence length="310" mass="35560">MSKLVVILGPTSSGKTSLALELCHRHNGEIISADSRQVYRLMNIGTNKGLVELIKDGFSSHWSLKGIPVWGINLVNPDHDFSVGEYLAYSIPKIKEIWKREKIPFLVGGTGFYIDAVLGNTSIARVPSQPEFRSRCESLSNQELLNNLRTISHDWAAKIDPLNKRRLIRALEVETYKDKYYQGDLPLLEAQETLLIGLSSLRETLYERADRWADSIWQTGLLEESKELNKAGYKNTRPVRGIIYSIVFDYLDGKLTNQPALERIKFDLHSYIRRQLTWFKKTPKVIWLDSGQDDYCNKAELLVRAFINKE</sequence>
<evidence type="ECO:0000256" key="4">
    <source>
        <dbReference type="ARBA" id="ARBA00022679"/>
    </source>
</evidence>
<dbReference type="PANTHER" id="PTHR11088">
    <property type="entry name" value="TRNA DIMETHYLALLYLTRANSFERASE"/>
    <property type="match status" value="1"/>
</dbReference>
<keyword evidence="7 10" id="KW-0067">ATP-binding</keyword>
<evidence type="ECO:0000256" key="11">
    <source>
        <dbReference type="RuleBase" id="RU003783"/>
    </source>
</evidence>
<comment type="similarity">
    <text evidence="3 10 13">Belongs to the IPP transferase family.</text>
</comment>
<comment type="function">
    <text evidence="2 10 12">Catalyzes the transfer of a dimethylallyl group onto the adenine at position 37 in tRNAs that read codons beginning with uridine, leading to the formation of N6-(dimethylallyl)adenosine (i(6)A).</text>
</comment>
<feature type="region of interest" description="Interaction with substrate tRNA" evidence="10">
    <location>
        <begin position="34"/>
        <end position="37"/>
    </location>
</feature>
<comment type="caution">
    <text evidence="10">Lacks conserved residue(s) required for the propagation of feature annotation.</text>
</comment>
<comment type="caution">
    <text evidence="14">The sequence shown here is derived from an EMBL/GenBank/DDBJ whole genome shotgun (WGS) entry which is preliminary data.</text>
</comment>
<dbReference type="Proteomes" id="UP000230447">
    <property type="component" value="Unassembled WGS sequence"/>
</dbReference>
<evidence type="ECO:0000256" key="5">
    <source>
        <dbReference type="ARBA" id="ARBA00022694"/>
    </source>
</evidence>
<name>A0A2G9ZFV1_9BACT</name>
<comment type="subunit">
    <text evidence="10">Monomer.</text>
</comment>
<dbReference type="PANTHER" id="PTHR11088:SF60">
    <property type="entry name" value="TRNA DIMETHYLALLYLTRANSFERASE"/>
    <property type="match status" value="1"/>
</dbReference>
<reference evidence="14 15" key="1">
    <citation type="submission" date="2017-09" db="EMBL/GenBank/DDBJ databases">
        <title>Depth-based differentiation of microbial function through sediment-hosted aquifers and enrichment of novel symbionts in the deep terrestrial subsurface.</title>
        <authorList>
            <person name="Probst A.J."/>
            <person name="Ladd B."/>
            <person name="Jarett J.K."/>
            <person name="Geller-Mcgrath D.E."/>
            <person name="Sieber C.M."/>
            <person name="Emerson J.B."/>
            <person name="Anantharaman K."/>
            <person name="Thomas B.C."/>
            <person name="Malmstrom R."/>
            <person name="Stieglmeier M."/>
            <person name="Klingl A."/>
            <person name="Woyke T."/>
            <person name="Ryan C.M."/>
            <person name="Banfield J.F."/>
        </authorList>
    </citation>
    <scope>NUCLEOTIDE SEQUENCE [LARGE SCALE GENOMIC DNA]</scope>
    <source>
        <strain evidence="14">CG23_combo_of_CG06-09_8_20_14_all_37_87_8</strain>
    </source>
</reference>
<evidence type="ECO:0000256" key="8">
    <source>
        <dbReference type="ARBA" id="ARBA00022842"/>
    </source>
</evidence>
<evidence type="ECO:0000256" key="12">
    <source>
        <dbReference type="RuleBase" id="RU003784"/>
    </source>
</evidence>
<dbReference type="InterPro" id="IPR027417">
    <property type="entry name" value="P-loop_NTPase"/>
</dbReference>
<evidence type="ECO:0000313" key="15">
    <source>
        <dbReference type="Proteomes" id="UP000230447"/>
    </source>
</evidence>
<keyword evidence="5 10" id="KW-0819">tRNA processing</keyword>
<organism evidence="14 15">
    <name type="scientific">bacterium (Candidatus Gribaldobacteria) CG23_combo_of_CG06-09_8_20_14_all_37_87_8</name>
    <dbReference type="NCBI Taxonomy" id="2014278"/>
    <lineage>
        <taxon>Bacteria</taxon>
        <taxon>Candidatus Gribaldobacteria</taxon>
    </lineage>
</organism>
<feature type="binding site" evidence="10">
    <location>
        <begin position="9"/>
        <end position="16"/>
    </location>
    <ligand>
        <name>ATP</name>
        <dbReference type="ChEBI" id="CHEBI:30616"/>
    </ligand>
</feature>
<evidence type="ECO:0000256" key="10">
    <source>
        <dbReference type="HAMAP-Rule" id="MF_00185"/>
    </source>
</evidence>
<dbReference type="InterPro" id="IPR039657">
    <property type="entry name" value="Dimethylallyltransferase"/>
</dbReference>
<evidence type="ECO:0000256" key="7">
    <source>
        <dbReference type="ARBA" id="ARBA00022840"/>
    </source>
</evidence>
<dbReference type="EC" id="2.5.1.75" evidence="10"/>
<dbReference type="Gene3D" id="1.10.20.140">
    <property type="match status" value="1"/>
</dbReference>
<evidence type="ECO:0000256" key="3">
    <source>
        <dbReference type="ARBA" id="ARBA00005842"/>
    </source>
</evidence>
<comment type="cofactor">
    <cofactor evidence="1 10">
        <name>Mg(2+)</name>
        <dbReference type="ChEBI" id="CHEBI:18420"/>
    </cofactor>
</comment>
<feature type="binding site" evidence="10">
    <location>
        <begin position="11"/>
        <end position="16"/>
    </location>
    <ligand>
        <name>substrate</name>
    </ligand>
</feature>
<keyword evidence="4 10" id="KW-0808">Transferase</keyword>
<keyword evidence="8 10" id="KW-0460">Magnesium</keyword>
<dbReference type="GO" id="GO:0005524">
    <property type="term" value="F:ATP binding"/>
    <property type="evidence" value="ECO:0007669"/>
    <property type="project" value="UniProtKB-UniRule"/>
</dbReference>
<dbReference type="GO" id="GO:0006400">
    <property type="term" value="P:tRNA modification"/>
    <property type="evidence" value="ECO:0007669"/>
    <property type="project" value="TreeGrafter"/>
</dbReference>
<accession>A0A2G9ZFV1</accession>
<dbReference type="AlphaFoldDB" id="A0A2G9ZFV1"/>
<comment type="catalytic activity">
    <reaction evidence="9 10 11">
        <text>adenosine(37) in tRNA + dimethylallyl diphosphate = N(6)-dimethylallyladenosine(37) in tRNA + diphosphate</text>
        <dbReference type="Rhea" id="RHEA:26482"/>
        <dbReference type="Rhea" id="RHEA-COMP:10162"/>
        <dbReference type="Rhea" id="RHEA-COMP:10375"/>
        <dbReference type="ChEBI" id="CHEBI:33019"/>
        <dbReference type="ChEBI" id="CHEBI:57623"/>
        <dbReference type="ChEBI" id="CHEBI:74411"/>
        <dbReference type="ChEBI" id="CHEBI:74415"/>
        <dbReference type="EC" id="2.5.1.75"/>
    </reaction>
</comment>
<dbReference type="InterPro" id="IPR018022">
    <property type="entry name" value="IPT"/>
</dbReference>
<evidence type="ECO:0000256" key="9">
    <source>
        <dbReference type="ARBA" id="ARBA00049563"/>
    </source>
</evidence>
<dbReference type="EMBL" id="PCSB01000007">
    <property type="protein sequence ID" value="PIP32049.1"/>
    <property type="molecule type" value="Genomic_DNA"/>
</dbReference>
<dbReference type="Gene3D" id="3.40.50.300">
    <property type="entry name" value="P-loop containing nucleotide triphosphate hydrolases"/>
    <property type="match status" value="1"/>
</dbReference>
<evidence type="ECO:0000256" key="1">
    <source>
        <dbReference type="ARBA" id="ARBA00001946"/>
    </source>
</evidence>
<evidence type="ECO:0000256" key="13">
    <source>
        <dbReference type="RuleBase" id="RU003785"/>
    </source>
</evidence>
<dbReference type="NCBIfam" id="TIGR00174">
    <property type="entry name" value="miaA"/>
    <property type="match status" value="1"/>
</dbReference>
<proteinExistence type="inferred from homology"/>
<dbReference type="Pfam" id="PF01715">
    <property type="entry name" value="IPPT"/>
    <property type="match status" value="1"/>
</dbReference>
<dbReference type="HAMAP" id="MF_00185">
    <property type="entry name" value="IPP_trans"/>
    <property type="match status" value="1"/>
</dbReference>
<protein>
    <recommendedName>
        <fullName evidence="10">tRNA dimethylallyltransferase</fullName>
        <ecNumber evidence="10">2.5.1.75</ecNumber>
    </recommendedName>
    <alternativeName>
        <fullName evidence="10">Dimethylallyl diphosphate:tRNA dimethylallyltransferase</fullName>
        <shortName evidence="10">DMAPP:tRNA dimethylallyltransferase</shortName>
        <shortName evidence="10">DMATase</shortName>
    </alternativeName>
    <alternativeName>
        <fullName evidence="10">Isopentenyl-diphosphate:tRNA isopentenyltransferase</fullName>
        <shortName evidence="10">IPP transferase</shortName>
        <shortName evidence="10">IPPT</shortName>
        <shortName evidence="10">IPTase</shortName>
    </alternativeName>
</protein>